<keyword evidence="10" id="KW-1185">Reference proteome</keyword>
<keyword evidence="3 7" id="KW-0808">Transferase</keyword>
<dbReference type="OrthoDB" id="9785673at2"/>
<dbReference type="GO" id="GO:0002938">
    <property type="term" value="P:tRNA guanine ribose methylation"/>
    <property type="evidence" value="ECO:0007669"/>
    <property type="project" value="UniProtKB-UniRule"/>
</dbReference>
<dbReference type="EMBL" id="SIRS01000007">
    <property type="protein sequence ID" value="TBN13023.1"/>
    <property type="molecule type" value="Genomic_DNA"/>
</dbReference>
<evidence type="ECO:0000256" key="4">
    <source>
        <dbReference type="ARBA" id="ARBA00022691"/>
    </source>
</evidence>
<dbReference type="GO" id="GO:0141100">
    <property type="term" value="F:tRNA (guanine(18)-2'-O)-methyltransferase activity"/>
    <property type="evidence" value="ECO:0007669"/>
    <property type="project" value="UniProtKB-UniRule"/>
</dbReference>
<evidence type="ECO:0000256" key="5">
    <source>
        <dbReference type="ARBA" id="ARBA00022694"/>
    </source>
</evidence>
<dbReference type="Pfam" id="PF00588">
    <property type="entry name" value="SpoU_methylase"/>
    <property type="match status" value="1"/>
</dbReference>
<evidence type="ECO:0000256" key="3">
    <source>
        <dbReference type="ARBA" id="ARBA00022679"/>
    </source>
</evidence>
<dbReference type="HAMAP" id="MF_02060">
    <property type="entry name" value="tRNA_methyltr_TrmH"/>
    <property type="match status" value="1"/>
</dbReference>
<keyword evidence="1 7" id="KW-0820">tRNA-binding</keyword>
<accession>A0A4Q9FI61</accession>
<name>A0A4Q9FI61_9FLAO</name>
<evidence type="ECO:0000256" key="7">
    <source>
        <dbReference type="HAMAP-Rule" id="MF_02060"/>
    </source>
</evidence>
<protein>
    <recommendedName>
        <fullName evidence="7">tRNA (guanosine(18)-2'-O)-methyltransferase</fullName>
        <ecNumber evidence="7">2.1.1.34</ecNumber>
    </recommendedName>
    <alternativeName>
        <fullName evidence="7">tRNA [Gm18] methyltransferase</fullName>
    </alternativeName>
</protein>
<reference evidence="9 10" key="1">
    <citation type="journal article" date="2015" name="Int. J. Syst. Evol. Microbiol.">
        <title>Hyunsoonleella pacifica sp. nov., isolated from seawater of South Pacific Gyre.</title>
        <authorList>
            <person name="Gao X."/>
            <person name="Zhang Z."/>
            <person name="Dai X."/>
            <person name="Zhang X.H."/>
        </authorList>
    </citation>
    <scope>NUCLEOTIDE SEQUENCE [LARGE SCALE GENOMIC DNA]</scope>
    <source>
        <strain evidence="9 10">SW033</strain>
    </source>
</reference>
<organism evidence="9 10">
    <name type="scientific">Hyunsoonleella pacifica</name>
    <dbReference type="NCBI Taxonomy" id="1080224"/>
    <lineage>
        <taxon>Bacteria</taxon>
        <taxon>Pseudomonadati</taxon>
        <taxon>Bacteroidota</taxon>
        <taxon>Flavobacteriia</taxon>
        <taxon>Flavobacteriales</taxon>
        <taxon>Flavobacteriaceae</taxon>
    </lineage>
</organism>
<dbReference type="Gene3D" id="3.40.1280.10">
    <property type="match status" value="1"/>
</dbReference>
<dbReference type="RefSeq" id="WP_130938196.1">
    <property type="nucleotide sequence ID" value="NZ_BMEE01000006.1"/>
</dbReference>
<feature type="binding site" evidence="7">
    <location>
        <position position="161"/>
    </location>
    <ligand>
        <name>S-adenosyl-L-methionine</name>
        <dbReference type="ChEBI" id="CHEBI:59789"/>
    </ligand>
</feature>
<evidence type="ECO:0000259" key="8">
    <source>
        <dbReference type="Pfam" id="PF00588"/>
    </source>
</evidence>
<feature type="binding site" evidence="7">
    <location>
        <position position="109"/>
    </location>
    <ligand>
        <name>S-adenosyl-L-methionine</name>
        <dbReference type="ChEBI" id="CHEBI:59789"/>
    </ligand>
</feature>
<comment type="function">
    <text evidence="7">Catalyzes the 2'-O methylation of guanosine at position 18 in tRNA.</text>
</comment>
<dbReference type="SUPFAM" id="SSF75217">
    <property type="entry name" value="alpha/beta knot"/>
    <property type="match status" value="1"/>
</dbReference>
<evidence type="ECO:0000313" key="10">
    <source>
        <dbReference type="Proteomes" id="UP000292372"/>
    </source>
</evidence>
<dbReference type="InterPro" id="IPR029026">
    <property type="entry name" value="tRNA_m1G_MTases_N"/>
</dbReference>
<evidence type="ECO:0000313" key="9">
    <source>
        <dbReference type="EMBL" id="TBN13023.1"/>
    </source>
</evidence>
<comment type="catalytic activity">
    <reaction evidence="7">
        <text>guanosine(18) in tRNA + S-adenosyl-L-methionine = 2'-O-methylguanosine(18) in tRNA + S-adenosyl-L-homocysteine + H(+)</text>
        <dbReference type="Rhea" id="RHEA:20077"/>
        <dbReference type="Rhea" id="RHEA-COMP:10190"/>
        <dbReference type="Rhea" id="RHEA-COMP:10192"/>
        <dbReference type="ChEBI" id="CHEBI:15378"/>
        <dbReference type="ChEBI" id="CHEBI:57856"/>
        <dbReference type="ChEBI" id="CHEBI:59789"/>
        <dbReference type="ChEBI" id="CHEBI:74269"/>
        <dbReference type="ChEBI" id="CHEBI:74445"/>
        <dbReference type="EC" id="2.1.1.34"/>
    </reaction>
</comment>
<dbReference type="InterPro" id="IPR029028">
    <property type="entry name" value="Alpha/beta_knot_MTases"/>
</dbReference>
<keyword evidence="4 7" id="KW-0949">S-adenosyl-L-methionine</keyword>
<dbReference type="CDD" id="cd18092">
    <property type="entry name" value="SpoU-like_TrmH"/>
    <property type="match status" value="1"/>
</dbReference>
<proteinExistence type="inferred from homology"/>
<dbReference type="GO" id="GO:0000049">
    <property type="term" value="F:tRNA binding"/>
    <property type="evidence" value="ECO:0007669"/>
    <property type="project" value="UniProtKB-UniRule"/>
</dbReference>
<keyword evidence="6 7" id="KW-0694">RNA-binding</keyword>
<dbReference type="PANTHER" id="PTHR43453">
    <property type="entry name" value="RRNA METHYLASE-LIKE"/>
    <property type="match status" value="1"/>
</dbReference>
<evidence type="ECO:0000256" key="1">
    <source>
        <dbReference type="ARBA" id="ARBA00022555"/>
    </source>
</evidence>
<keyword evidence="5 7" id="KW-0819">tRNA processing</keyword>
<comment type="similarity">
    <text evidence="7">Belongs to the class IV-like SAM-binding methyltransferase superfamily. RNA methyltransferase TrmH family.</text>
</comment>
<dbReference type="AlphaFoldDB" id="A0A4Q9FI61"/>
<sequence length="220" mass="25454">MIDQDLLHHLEGYLTENRRNKFIKVLAQRTKHFTVAIEDVYQLHNTSAVIRSCDVFGIQDVNIIEEQNTKRIDREIAMGAQKWVDLNRYNSVKSCITDLKQNGYQIVATTPHKNDCDLQDFDVTEKACIFFGRETEGLSDEVLNAADSFLKIPMVGFTESLNISVSAAIILQHITSELKITKIPWQLSENEQLEKRIDWCKKTIKSFDEIVERFHHTKNI</sequence>
<gene>
    <name evidence="7" type="primary">trmH</name>
    <name evidence="9" type="ORF">EYD46_16095</name>
</gene>
<dbReference type="EC" id="2.1.1.34" evidence="7"/>
<comment type="caution">
    <text evidence="7">Lacks conserved residue(s) required for the propagation of feature annotation.</text>
</comment>
<dbReference type="InterPro" id="IPR001537">
    <property type="entry name" value="SpoU_MeTrfase"/>
</dbReference>
<dbReference type="Proteomes" id="UP000292372">
    <property type="component" value="Unassembled WGS sequence"/>
</dbReference>
<dbReference type="PANTHER" id="PTHR43453:SF1">
    <property type="entry name" value="TRNA_RRNA METHYLTRANSFERASE SPOU TYPE DOMAIN-CONTAINING PROTEIN"/>
    <property type="match status" value="1"/>
</dbReference>
<dbReference type="InterPro" id="IPR033671">
    <property type="entry name" value="TrmH"/>
</dbReference>
<evidence type="ECO:0000256" key="2">
    <source>
        <dbReference type="ARBA" id="ARBA00022603"/>
    </source>
</evidence>
<evidence type="ECO:0000256" key="6">
    <source>
        <dbReference type="ARBA" id="ARBA00022884"/>
    </source>
</evidence>
<feature type="binding site" evidence="7">
    <location>
        <position position="152"/>
    </location>
    <ligand>
        <name>S-adenosyl-L-methionine</name>
        <dbReference type="ChEBI" id="CHEBI:59789"/>
    </ligand>
</feature>
<feature type="domain" description="tRNA/rRNA methyltransferase SpoU type" evidence="8">
    <location>
        <begin position="33"/>
        <end position="171"/>
    </location>
</feature>
<comment type="caution">
    <text evidence="9">The sequence shown here is derived from an EMBL/GenBank/DDBJ whole genome shotgun (WGS) entry which is preliminary data.</text>
</comment>
<keyword evidence="2 7" id="KW-0489">Methyltransferase</keyword>